<feature type="transmembrane region" description="Helical" evidence="6">
    <location>
        <begin position="140"/>
        <end position="162"/>
    </location>
</feature>
<evidence type="ECO:0000256" key="5">
    <source>
        <dbReference type="ARBA" id="ARBA00023136"/>
    </source>
</evidence>
<dbReference type="Gene3D" id="1.20.1740.10">
    <property type="entry name" value="Amino acid/polyamine transporter I"/>
    <property type="match status" value="1"/>
</dbReference>
<feature type="transmembrane region" description="Helical" evidence="6">
    <location>
        <begin position="417"/>
        <end position="435"/>
    </location>
</feature>
<organism evidence="7 8">
    <name type="scientific">Listeria weihenstephanensis</name>
    <dbReference type="NCBI Taxonomy" id="1006155"/>
    <lineage>
        <taxon>Bacteria</taxon>
        <taxon>Bacillati</taxon>
        <taxon>Bacillota</taxon>
        <taxon>Bacilli</taxon>
        <taxon>Bacillales</taxon>
        <taxon>Listeriaceae</taxon>
        <taxon>Listeria</taxon>
    </lineage>
</organism>
<feature type="transmembrane region" description="Helical" evidence="6">
    <location>
        <begin position="253"/>
        <end position="276"/>
    </location>
</feature>
<dbReference type="Pfam" id="PF13520">
    <property type="entry name" value="AA_permease_2"/>
    <property type="match status" value="1"/>
</dbReference>
<protein>
    <submittedName>
        <fullName evidence="7">Arginine:ornithine antiporter</fullName>
    </submittedName>
</protein>
<feature type="transmembrane region" description="Helical" evidence="6">
    <location>
        <begin position="9"/>
        <end position="29"/>
    </location>
</feature>
<evidence type="ECO:0000313" key="8">
    <source>
        <dbReference type="Proteomes" id="UP000223060"/>
    </source>
</evidence>
<evidence type="ECO:0000256" key="6">
    <source>
        <dbReference type="SAM" id="Phobius"/>
    </source>
</evidence>
<evidence type="ECO:0000256" key="3">
    <source>
        <dbReference type="ARBA" id="ARBA00022692"/>
    </source>
</evidence>
<dbReference type="KEGG" id="lwi:UE46_10220"/>
<gene>
    <name evidence="7" type="ORF">UE46_10220</name>
</gene>
<feature type="transmembrane region" description="Helical" evidence="6">
    <location>
        <begin position="41"/>
        <end position="65"/>
    </location>
</feature>
<feature type="transmembrane region" description="Helical" evidence="6">
    <location>
        <begin position="302"/>
        <end position="322"/>
    </location>
</feature>
<dbReference type="GO" id="GO:0022857">
    <property type="term" value="F:transmembrane transporter activity"/>
    <property type="evidence" value="ECO:0007669"/>
    <property type="project" value="InterPro"/>
</dbReference>
<evidence type="ECO:0000313" key="7">
    <source>
        <dbReference type="EMBL" id="AQY51396.1"/>
    </source>
</evidence>
<keyword evidence="3 6" id="KW-0812">Transmembrane</keyword>
<name>A0A1S7FVB9_9LIST</name>
<feature type="transmembrane region" description="Helical" evidence="6">
    <location>
        <begin position="183"/>
        <end position="203"/>
    </location>
</feature>
<feature type="transmembrane region" description="Helical" evidence="6">
    <location>
        <begin position="378"/>
        <end position="397"/>
    </location>
</feature>
<comment type="subcellular location">
    <subcellularLocation>
        <location evidence="1">Cell membrane</location>
        <topology evidence="1">Multi-pass membrane protein</topology>
    </subcellularLocation>
</comment>
<feature type="transmembrane region" description="Helical" evidence="6">
    <location>
        <begin position="90"/>
        <end position="120"/>
    </location>
</feature>
<keyword evidence="5 6" id="KW-0472">Membrane</keyword>
<dbReference type="RefSeq" id="WP_036061582.1">
    <property type="nucleotide sequence ID" value="NZ_CP011102.1"/>
</dbReference>
<dbReference type="PANTHER" id="PTHR42770">
    <property type="entry name" value="AMINO ACID TRANSPORTER-RELATED"/>
    <property type="match status" value="1"/>
</dbReference>
<keyword evidence="2" id="KW-1003">Cell membrane</keyword>
<proteinExistence type="predicted"/>
<evidence type="ECO:0000256" key="2">
    <source>
        <dbReference type="ARBA" id="ARBA00022475"/>
    </source>
</evidence>
<feature type="transmembrane region" description="Helical" evidence="6">
    <location>
        <begin position="223"/>
        <end position="241"/>
    </location>
</feature>
<dbReference type="Proteomes" id="UP000223060">
    <property type="component" value="Chromosome"/>
</dbReference>
<dbReference type="GO" id="GO:0005886">
    <property type="term" value="C:plasma membrane"/>
    <property type="evidence" value="ECO:0007669"/>
    <property type="project" value="UniProtKB-SubCell"/>
</dbReference>
<keyword evidence="4 6" id="KW-1133">Transmembrane helix</keyword>
<dbReference type="InterPro" id="IPR050367">
    <property type="entry name" value="APC_superfamily"/>
</dbReference>
<dbReference type="PANTHER" id="PTHR42770:SF14">
    <property type="entry name" value="ARGININE_ORNITHINE ANTIPORTER-RELATED"/>
    <property type="match status" value="1"/>
</dbReference>
<dbReference type="EMBL" id="CP011102">
    <property type="protein sequence ID" value="AQY51396.1"/>
    <property type="molecule type" value="Genomic_DNA"/>
</dbReference>
<dbReference type="InterPro" id="IPR002293">
    <property type="entry name" value="AA/rel_permease1"/>
</dbReference>
<evidence type="ECO:0000256" key="1">
    <source>
        <dbReference type="ARBA" id="ARBA00004651"/>
    </source>
</evidence>
<accession>A0A1S7FVB9</accession>
<feature type="transmembrane region" description="Helical" evidence="6">
    <location>
        <begin position="441"/>
        <end position="461"/>
    </location>
</feature>
<dbReference type="AlphaFoldDB" id="A0A1S7FVB9"/>
<feature type="transmembrane region" description="Helical" evidence="6">
    <location>
        <begin position="350"/>
        <end position="372"/>
    </location>
</feature>
<reference evidence="8" key="1">
    <citation type="submission" date="2015-03" db="EMBL/GenBank/DDBJ databases">
        <authorList>
            <person name="Ferrari E."/>
            <person name="Walter M.C."/>
            <person name="Huptas C."/>
            <person name="Scherer S."/>
            <person name="Mueller-Herbst S."/>
        </authorList>
    </citation>
    <scope>NUCLEOTIDE SEQUENCE [LARGE SCALE GENOMIC DNA]</scope>
    <source>
        <strain evidence="8">LWP01</strain>
    </source>
</reference>
<dbReference type="PIRSF" id="PIRSF006060">
    <property type="entry name" value="AA_transporter"/>
    <property type="match status" value="1"/>
</dbReference>
<keyword evidence="8" id="KW-1185">Reference proteome</keyword>
<evidence type="ECO:0000256" key="4">
    <source>
        <dbReference type="ARBA" id="ARBA00022989"/>
    </source>
</evidence>
<sequence length="468" mass="50220">MVKTNKKMGYLVLTSLVVGNMIGSGIFMLPRQMAAVASPLGIMLAWILTGTGVLMIALVFGNLAVRRPDLTSGAQSHAFELFRNPKLKRLAGFIAVWSYWVANWAGNVSIITSFAGYLSVFFPVLNSRKIIFTAGSYELGLGQLLTFLICSLLLWGVCLIIIQGVNGAGRINFVATTAKIVGFFLFIVVGLFAFQSAIMGAWYHPVVDTSGLEHGLLSQVNSAAIVTLWAFIGIESAMMFAGRAKSGKTVRAATISGLIISVCLYTTITILALGLIPKSKLLHSASPLADALNVVTGSGGSAVMALLALICLFGSAVGWIMMSSEAPYQAAKNGLFLPFLAKTNKNGTPVLVLILTCCASQLFILSTLSGNIAAAYDFVVKVSTLAFLVQYFISPLFQLKLTITGATYETNSIAKRCFDGFIAALALTYACWIIKSGTEDWRVFALSLGLFFLGFLLYPLMKYKPSMK</sequence>